<name>A0ABQ2H042_9DEIO</name>
<feature type="signal peptide" evidence="1">
    <location>
        <begin position="1"/>
        <end position="21"/>
    </location>
</feature>
<reference evidence="3" key="1">
    <citation type="journal article" date="2019" name="Int. J. Syst. Evol. Microbiol.">
        <title>The Global Catalogue of Microorganisms (GCM) 10K type strain sequencing project: providing services to taxonomists for standard genome sequencing and annotation.</title>
        <authorList>
            <consortium name="The Broad Institute Genomics Platform"/>
            <consortium name="The Broad Institute Genome Sequencing Center for Infectious Disease"/>
            <person name="Wu L."/>
            <person name="Ma J."/>
        </authorList>
    </citation>
    <scope>NUCLEOTIDE SEQUENCE [LARGE SCALE GENOMIC DNA]</scope>
    <source>
        <strain evidence="3">JCM 15443</strain>
    </source>
</reference>
<feature type="chain" id="PRO_5045046492" evidence="1">
    <location>
        <begin position="22"/>
        <end position="131"/>
    </location>
</feature>
<sequence>MRTSILSVLMAVSLAVSSAFAAGTVHPVVAMGDGQIYKVLYTESSWMSLAIPLRVLGGDVPSDVSLSVSGLPDGTTITLDSVRQVGGMLLLEVTVSRDDDTLAVYDTAIITVKSGDQILTTLSIPVMGAAY</sequence>
<accession>A0ABQ2H042</accession>
<evidence type="ECO:0000313" key="2">
    <source>
        <dbReference type="EMBL" id="GGM20002.1"/>
    </source>
</evidence>
<evidence type="ECO:0000313" key="3">
    <source>
        <dbReference type="Proteomes" id="UP000661918"/>
    </source>
</evidence>
<gene>
    <name evidence="2" type="ORF">GCM10010841_30070</name>
</gene>
<protein>
    <submittedName>
        <fullName evidence="2">Uncharacterized protein</fullName>
    </submittedName>
</protein>
<dbReference type="RefSeq" id="WP_188905170.1">
    <property type="nucleotide sequence ID" value="NZ_BMOM01000039.1"/>
</dbReference>
<dbReference type="EMBL" id="BMOM01000039">
    <property type="protein sequence ID" value="GGM20002.1"/>
    <property type="molecule type" value="Genomic_DNA"/>
</dbReference>
<keyword evidence="1" id="KW-0732">Signal</keyword>
<dbReference type="Proteomes" id="UP000661918">
    <property type="component" value="Unassembled WGS sequence"/>
</dbReference>
<evidence type="ECO:0000256" key="1">
    <source>
        <dbReference type="SAM" id="SignalP"/>
    </source>
</evidence>
<keyword evidence="3" id="KW-1185">Reference proteome</keyword>
<proteinExistence type="predicted"/>
<organism evidence="2 3">
    <name type="scientific">Deinococcus aerophilus</name>
    <dbReference type="NCBI Taxonomy" id="522488"/>
    <lineage>
        <taxon>Bacteria</taxon>
        <taxon>Thermotogati</taxon>
        <taxon>Deinococcota</taxon>
        <taxon>Deinococci</taxon>
        <taxon>Deinococcales</taxon>
        <taxon>Deinococcaceae</taxon>
        <taxon>Deinococcus</taxon>
    </lineage>
</organism>
<comment type="caution">
    <text evidence="2">The sequence shown here is derived from an EMBL/GenBank/DDBJ whole genome shotgun (WGS) entry which is preliminary data.</text>
</comment>